<accession>A0A7Y0HTW5</accession>
<sequence>MAEEQIKNQNGSKKTNKWLVPVIVIVAVVVLAVAIVFGVRMMNGGAGVASLDDAKAACATASDENRVAANEYSALVNGDAAEAAALTEDDVTDASTLEALNEALAAEAPEYPGCVADDQAGYESATQQINELTGWYQDQLDTLQQAVDAVNAAKQ</sequence>
<keyword evidence="1" id="KW-0472">Membrane</keyword>
<name>A0A7Y0HTW5_9BIFI</name>
<comment type="caution">
    <text evidence="2">The sequence shown here is derived from an EMBL/GenBank/DDBJ whole genome shotgun (WGS) entry which is preliminary data.</text>
</comment>
<keyword evidence="1" id="KW-1133">Transmembrane helix</keyword>
<evidence type="ECO:0000313" key="3">
    <source>
        <dbReference type="Proteomes" id="UP000532194"/>
    </source>
</evidence>
<evidence type="ECO:0000313" key="2">
    <source>
        <dbReference type="EMBL" id="NMM94502.1"/>
    </source>
</evidence>
<keyword evidence="1" id="KW-0812">Transmembrane</keyword>
<protein>
    <recommendedName>
        <fullName evidence="4">Colicin transporter</fullName>
    </recommendedName>
</protein>
<reference evidence="2 3" key="1">
    <citation type="submission" date="2020-02" db="EMBL/GenBank/DDBJ databases">
        <title>Characterization of phylogenetic diversity of novel bifidobacterial species isolated in Czech ZOOs.</title>
        <authorList>
            <person name="Lugli G.A."/>
            <person name="Vera N.B."/>
            <person name="Ventura M."/>
        </authorList>
    </citation>
    <scope>NUCLEOTIDE SEQUENCE [LARGE SCALE GENOMIC DNA]</scope>
    <source>
        <strain evidence="2 3">DSM 109957</strain>
    </source>
</reference>
<gene>
    <name evidence="2" type="ORF">G1C95_1689</name>
</gene>
<dbReference type="RefSeq" id="WP_169172539.1">
    <property type="nucleotide sequence ID" value="NZ_JAAIII010000005.1"/>
</dbReference>
<keyword evidence="3" id="KW-1185">Reference proteome</keyword>
<evidence type="ECO:0008006" key="4">
    <source>
        <dbReference type="Google" id="ProtNLM"/>
    </source>
</evidence>
<proteinExistence type="predicted"/>
<dbReference type="Proteomes" id="UP000532194">
    <property type="component" value="Unassembled WGS sequence"/>
</dbReference>
<feature type="transmembrane region" description="Helical" evidence="1">
    <location>
        <begin position="18"/>
        <end position="39"/>
    </location>
</feature>
<dbReference type="EMBL" id="JAAIII010000005">
    <property type="protein sequence ID" value="NMM94502.1"/>
    <property type="molecule type" value="Genomic_DNA"/>
</dbReference>
<evidence type="ECO:0000256" key="1">
    <source>
        <dbReference type="SAM" id="Phobius"/>
    </source>
</evidence>
<dbReference type="AlphaFoldDB" id="A0A7Y0HTW5"/>
<organism evidence="2 3">
    <name type="scientific">Bifidobacterium oedipodis</name>
    <dbReference type="NCBI Taxonomy" id="2675322"/>
    <lineage>
        <taxon>Bacteria</taxon>
        <taxon>Bacillati</taxon>
        <taxon>Actinomycetota</taxon>
        <taxon>Actinomycetes</taxon>
        <taxon>Bifidobacteriales</taxon>
        <taxon>Bifidobacteriaceae</taxon>
        <taxon>Bifidobacterium</taxon>
    </lineage>
</organism>